<dbReference type="OrthoDB" id="1668230at2759"/>
<dbReference type="AlphaFoldDB" id="A0A1Y1YWB7"/>
<gene>
    <name evidence="1" type="ORF">BCR34DRAFT_493388</name>
</gene>
<keyword evidence="2" id="KW-1185">Reference proteome</keyword>
<comment type="caution">
    <text evidence="1">The sequence shown here is derived from an EMBL/GenBank/DDBJ whole genome shotgun (WGS) entry which is preliminary data.</text>
</comment>
<reference evidence="1 2" key="1">
    <citation type="submission" date="2016-07" db="EMBL/GenBank/DDBJ databases">
        <title>Pervasive Adenine N6-methylation of Active Genes in Fungi.</title>
        <authorList>
            <consortium name="DOE Joint Genome Institute"/>
            <person name="Mondo S.J."/>
            <person name="Dannebaum R.O."/>
            <person name="Kuo R.C."/>
            <person name="Labutti K."/>
            <person name="Haridas S."/>
            <person name="Kuo A."/>
            <person name="Salamov A."/>
            <person name="Ahrendt S.R."/>
            <person name="Lipzen A."/>
            <person name="Sullivan W."/>
            <person name="Andreopoulos W.B."/>
            <person name="Clum A."/>
            <person name="Lindquist E."/>
            <person name="Daum C."/>
            <person name="Ramamoorthy G.K."/>
            <person name="Gryganskyi A."/>
            <person name="Culley D."/>
            <person name="Magnuson J.K."/>
            <person name="James T.Y."/>
            <person name="O'Malley M.A."/>
            <person name="Stajich J.E."/>
            <person name="Spatafora J.W."/>
            <person name="Visel A."/>
            <person name="Grigoriev I.V."/>
        </authorList>
    </citation>
    <scope>NUCLEOTIDE SEQUENCE [LARGE SCALE GENOMIC DNA]</scope>
    <source>
        <strain evidence="1 2">CBS 115471</strain>
    </source>
</reference>
<proteinExistence type="predicted"/>
<dbReference type="InterPro" id="IPR011009">
    <property type="entry name" value="Kinase-like_dom_sf"/>
</dbReference>
<accession>A0A1Y1YWB7</accession>
<feature type="non-terminal residue" evidence="1">
    <location>
        <position position="1"/>
    </location>
</feature>
<dbReference type="Proteomes" id="UP000193144">
    <property type="component" value="Unassembled WGS sequence"/>
</dbReference>
<protein>
    <submittedName>
        <fullName evidence="1">Uncharacterized protein</fullName>
    </submittedName>
</protein>
<sequence>IFNAVRFIYLRGVLYSNILCNNVFLNSNFNVKLSNFASLAINNFLLLVCYKTSYELPSKDILTRTKLFALSSTVYKIITSLKLHKDLPNYKVSAAFAKGRYPNLESISIFKNMIIRC</sequence>
<evidence type="ECO:0000313" key="2">
    <source>
        <dbReference type="Proteomes" id="UP000193144"/>
    </source>
</evidence>
<name>A0A1Y1YWB7_9PLEO</name>
<organism evidence="1 2">
    <name type="scientific">Clohesyomyces aquaticus</name>
    <dbReference type="NCBI Taxonomy" id="1231657"/>
    <lineage>
        <taxon>Eukaryota</taxon>
        <taxon>Fungi</taxon>
        <taxon>Dikarya</taxon>
        <taxon>Ascomycota</taxon>
        <taxon>Pezizomycotina</taxon>
        <taxon>Dothideomycetes</taxon>
        <taxon>Pleosporomycetidae</taxon>
        <taxon>Pleosporales</taxon>
        <taxon>Lindgomycetaceae</taxon>
        <taxon>Clohesyomyces</taxon>
    </lineage>
</organism>
<dbReference type="SUPFAM" id="SSF56112">
    <property type="entry name" value="Protein kinase-like (PK-like)"/>
    <property type="match status" value="1"/>
</dbReference>
<evidence type="ECO:0000313" key="1">
    <source>
        <dbReference type="EMBL" id="ORY02134.1"/>
    </source>
</evidence>
<dbReference type="EMBL" id="MCFA01000161">
    <property type="protein sequence ID" value="ORY02134.1"/>
    <property type="molecule type" value="Genomic_DNA"/>
</dbReference>